<evidence type="ECO:0000313" key="1">
    <source>
        <dbReference type="EMBL" id="MBB1125503.1"/>
    </source>
</evidence>
<organism evidence="1 2">
    <name type="scientific">Thiospirillum jenense</name>
    <dbReference type="NCBI Taxonomy" id="1653858"/>
    <lineage>
        <taxon>Bacteria</taxon>
        <taxon>Pseudomonadati</taxon>
        <taxon>Pseudomonadota</taxon>
        <taxon>Gammaproteobacteria</taxon>
        <taxon>Chromatiales</taxon>
        <taxon>Chromatiaceae</taxon>
        <taxon>Thiospirillum</taxon>
    </lineage>
</organism>
<evidence type="ECO:0000313" key="2">
    <source>
        <dbReference type="Proteomes" id="UP000548632"/>
    </source>
</evidence>
<dbReference type="Proteomes" id="UP000548632">
    <property type="component" value="Unassembled WGS sequence"/>
</dbReference>
<comment type="caution">
    <text evidence="1">The sequence shown here is derived from an EMBL/GenBank/DDBJ whole genome shotgun (WGS) entry which is preliminary data.</text>
</comment>
<dbReference type="EMBL" id="JABVCQ010000007">
    <property type="protein sequence ID" value="MBB1125503.1"/>
    <property type="molecule type" value="Genomic_DNA"/>
</dbReference>
<name>A0A839H747_9GAMM</name>
<gene>
    <name evidence="1" type="ORF">HUK38_04565</name>
</gene>
<protein>
    <submittedName>
        <fullName evidence="1">Uncharacterized protein</fullName>
    </submittedName>
</protein>
<keyword evidence="2" id="KW-1185">Reference proteome</keyword>
<accession>A0A839H747</accession>
<proteinExistence type="predicted"/>
<reference evidence="1 2" key="1">
    <citation type="journal article" date="2020" name="Arch. Microbiol.">
        <title>The genome sequence of the giant phototrophic gammaproteobacterium Thiospirillum jenense gives insight into its physiological properties and phylogenetic relationships.</title>
        <authorList>
            <person name="Imhoff J.F."/>
            <person name="Meyer T.E."/>
            <person name="Kyndt J.A."/>
        </authorList>
    </citation>
    <scope>NUCLEOTIDE SEQUENCE [LARGE SCALE GENOMIC DNA]</scope>
    <source>
        <strain evidence="1 2">DSM 216</strain>
    </source>
</reference>
<sequence length="75" mass="8349">MKQIVLDIRPNTDGVTREKITRLLALFGIYAESITDTNRGFITRLIAPPHTKLTLISSVMAQLNCECYAVAERGV</sequence>
<dbReference type="AlphaFoldDB" id="A0A839H747"/>
<dbReference type="RefSeq" id="WP_182582917.1">
    <property type="nucleotide sequence ID" value="NZ_JABVCQ010000007.1"/>
</dbReference>